<dbReference type="InterPro" id="IPR000620">
    <property type="entry name" value="EamA_dom"/>
</dbReference>
<keyword evidence="1" id="KW-0812">Transmembrane</keyword>
<keyword evidence="1" id="KW-1133">Transmembrane helix</keyword>
<evidence type="ECO:0000313" key="4">
    <source>
        <dbReference type="Proteomes" id="UP001595530"/>
    </source>
</evidence>
<dbReference type="InterPro" id="IPR037185">
    <property type="entry name" value="EmrE-like"/>
</dbReference>
<dbReference type="RefSeq" id="WP_390330859.1">
    <property type="nucleotide sequence ID" value="NZ_JBHRTP010000008.1"/>
</dbReference>
<feature type="transmembrane region" description="Helical" evidence="1">
    <location>
        <begin position="39"/>
        <end position="61"/>
    </location>
</feature>
<sequence>MTARSTSRNSQERFAMMAFIAAMLMLGTLGIFVNEARLGSVTIVFFRCVFGAVALSVYCLWKRMFRRANFQVRNVWLAVVSGVLMVVNWVAFFEAIQRVGISVATVVFHVQPFLVLLIGAVIFNERITLDKFGWIGIGFAGLLLATGLHLSGVPLDAGYTTGIACTLVAALVYAGVTLITKAITGMPAPLIALIHCAVGVLLLSFWIAWPTLAVSRVQWSWLIGLGVIHTALVYVLVYGALPKLKNASIAVLTFIYPAAAVGFDFLVYGHTLNLLQVAGLILIVLAGAGVNLNWHWRRIYAWRIE</sequence>
<protein>
    <submittedName>
        <fullName evidence="3">DMT family transporter</fullName>
    </submittedName>
</protein>
<evidence type="ECO:0000313" key="3">
    <source>
        <dbReference type="EMBL" id="MFC3107042.1"/>
    </source>
</evidence>
<proteinExistence type="predicted"/>
<comment type="caution">
    <text evidence="3">The sequence shown here is derived from an EMBL/GenBank/DDBJ whole genome shotgun (WGS) entry which is preliminary data.</text>
</comment>
<dbReference type="SUPFAM" id="SSF103481">
    <property type="entry name" value="Multidrug resistance efflux transporter EmrE"/>
    <property type="match status" value="2"/>
</dbReference>
<feature type="transmembrane region" description="Helical" evidence="1">
    <location>
        <begin position="99"/>
        <end position="123"/>
    </location>
</feature>
<feature type="transmembrane region" description="Helical" evidence="1">
    <location>
        <begin position="73"/>
        <end position="93"/>
    </location>
</feature>
<dbReference type="PANTHER" id="PTHR22911:SF102">
    <property type="entry name" value="MEMBRANE PROTEIN"/>
    <property type="match status" value="1"/>
</dbReference>
<evidence type="ECO:0000256" key="1">
    <source>
        <dbReference type="SAM" id="Phobius"/>
    </source>
</evidence>
<feature type="transmembrane region" description="Helical" evidence="1">
    <location>
        <begin position="190"/>
        <end position="209"/>
    </location>
</feature>
<organism evidence="3 4">
    <name type="scientific">Undibacterium arcticum</name>
    <dbReference type="NCBI Taxonomy" id="1762892"/>
    <lineage>
        <taxon>Bacteria</taxon>
        <taxon>Pseudomonadati</taxon>
        <taxon>Pseudomonadota</taxon>
        <taxon>Betaproteobacteria</taxon>
        <taxon>Burkholderiales</taxon>
        <taxon>Oxalobacteraceae</taxon>
        <taxon>Undibacterium</taxon>
    </lineage>
</organism>
<evidence type="ECO:0000259" key="2">
    <source>
        <dbReference type="Pfam" id="PF00892"/>
    </source>
</evidence>
<name>A0ABV7EZR5_9BURK</name>
<reference evidence="4" key="1">
    <citation type="journal article" date="2019" name="Int. J. Syst. Evol. Microbiol.">
        <title>The Global Catalogue of Microorganisms (GCM) 10K type strain sequencing project: providing services to taxonomists for standard genome sequencing and annotation.</title>
        <authorList>
            <consortium name="The Broad Institute Genomics Platform"/>
            <consortium name="The Broad Institute Genome Sequencing Center for Infectious Disease"/>
            <person name="Wu L."/>
            <person name="Ma J."/>
        </authorList>
    </citation>
    <scope>NUCLEOTIDE SEQUENCE [LARGE SCALE GENOMIC DNA]</scope>
    <source>
        <strain evidence="4">KCTC 42986</strain>
    </source>
</reference>
<keyword evidence="4" id="KW-1185">Reference proteome</keyword>
<dbReference type="Gene3D" id="1.10.3730.20">
    <property type="match status" value="1"/>
</dbReference>
<feature type="transmembrane region" description="Helical" evidence="1">
    <location>
        <begin position="157"/>
        <end position="178"/>
    </location>
</feature>
<gene>
    <name evidence="3" type="ORF">ACFOFO_03545</name>
</gene>
<feature type="transmembrane region" description="Helical" evidence="1">
    <location>
        <begin position="221"/>
        <end position="241"/>
    </location>
</feature>
<feature type="transmembrane region" description="Helical" evidence="1">
    <location>
        <begin position="248"/>
        <end position="268"/>
    </location>
</feature>
<accession>A0ABV7EZR5</accession>
<dbReference type="EMBL" id="JBHRTP010000008">
    <property type="protein sequence ID" value="MFC3107042.1"/>
    <property type="molecule type" value="Genomic_DNA"/>
</dbReference>
<dbReference type="Proteomes" id="UP001595530">
    <property type="component" value="Unassembled WGS sequence"/>
</dbReference>
<feature type="transmembrane region" description="Helical" evidence="1">
    <location>
        <begin position="14"/>
        <end position="33"/>
    </location>
</feature>
<feature type="domain" description="EamA" evidence="2">
    <location>
        <begin position="14"/>
        <end position="145"/>
    </location>
</feature>
<feature type="transmembrane region" description="Helical" evidence="1">
    <location>
        <begin position="132"/>
        <end position="151"/>
    </location>
</feature>
<dbReference type="PANTHER" id="PTHR22911">
    <property type="entry name" value="ACYL-MALONYL CONDENSING ENZYME-RELATED"/>
    <property type="match status" value="1"/>
</dbReference>
<feature type="transmembrane region" description="Helical" evidence="1">
    <location>
        <begin position="274"/>
        <end position="294"/>
    </location>
</feature>
<feature type="domain" description="EamA" evidence="2">
    <location>
        <begin position="161"/>
        <end position="288"/>
    </location>
</feature>
<dbReference type="Pfam" id="PF00892">
    <property type="entry name" value="EamA"/>
    <property type="match status" value="2"/>
</dbReference>
<keyword evidence="1" id="KW-0472">Membrane</keyword>